<evidence type="ECO:0000313" key="3">
    <source>
        <dbReference type="Proteomes" id="UP001271769"/>
    </source>
</evidence>
<dbReference type="InterPro" id="IPR008136">
    <property type="entry name" value="CinA_C"/>
</dbReference>
<dbReference type="NCBIfam" id="TIGR00199">
    <property type="entry name" value="PncC_domain"/>
    <property type="match status" value="1"/>
</dbReference>
<comment type="caution">
    <text evidence="2">The sequence shown here is derived from an EMBL/GenBank/DDBJ whole genome shotgun (WGS) entry which is preliminary data.</text>
</comment>
<accession>A0ABU5E4V7</accession>
<sequence>MDVAGLLDLYRQNGLKIATAESCTGGLVAASLTAVAGSSDVFERGWVTYSNEAKSESLGVPMELIADKGAVSAEVADAMARGALRRAGADVAVSITGIAGPGGGSAAKPVGLVFIGLARKDGWSQVERCVFPGNRDAVRAHSVSRALAHLATALTAT</sequence>
<dbReference type="InterPro" id="IPR036653">
    <property type="entry name" value="CinA-like_C"/>
</dbReference>
<proteinExistence type="predicted"/>
<gene>
    <name evidence="2" type="ORF">SMD31_20085</name>
</gene>
<evidence type="ECO:0000259" key="1">
    <source>
        <dbReference type="Pfam" id="PF02464"/>
    </source>
</evidence>
<dbReference type="RefSeq" id="WP_320502719.1">
    <property type="nucleotide sequence ID" value="NZ_JAXCLX010000004.1"/>
</dbReference>
<dbReference type="EMBL" id="JAXCLX010000004">
    <property type="protein sequence ID" value="MDY0874250.1"/>
    <property type="molecule type" value="Genomic_DNA"/>
</dbReference>
<reference evidence="2 3" key="1">
    <citation type="journal article" date="2013" name="Antonie Van Leeuwenhoek">
        <title>Dongia rigui sp. nov., isolated from freshwater of a large wetland in Korea.</title>
        <authorList>
            <person name="Baik K.S."/>
            <person name="Hwang Y.M."/>
            <person name="Choi J.S."/>
            <person name="Kwon J."/>
            <person name="Seong C.N."/>
        </authorList>
    </citation>
    <scope>NUCLEOTIDE SEQUENCE [LARGE SCALE GENOMIC DNA]</scope>
    <source>
        <strain evidence="2 3">04SU4-P</strain>
    </source>
</reference>
<name>A0ABU5E4V7_9PROT</name>
<dbReference type="SUPFAM" id="SSF142433">
    <property type="entry name" value="CinA-like"/>
    <property type="match status" value="1"/>
</dbReference>
<dbReference type="Pfam" id="PF02464">
    <property type="entry name" value="CinA"/>
    <property type="match status" value="1"/>
</dbReference>
<organism evidence="2 3">
    <name type="scientific">Dongia rigui</name>
    <dbReference type="NCBI Taxonomy" id="940149"/>
    <lineage>
        <taxon>Bacteria</taxon>
        <taxon>Pseudomonadati</taxon>
        <taxon>Pseudomonadota</taxon>
        <taxon>Alphaproteobacteria</taxon>
        <taxon>Rhodospirillales</taxon>
        <taxon>Dongiaceae</taxon>
        <taxon>Dongia</taxon>
    </lineage>
</organism>
<dbReference type="Proteomes" id="UP001271769">
    <property type="component" value="Unassembled WGS sequence"/>
</dbReference>
<keyword evidence="3" id="KW-1185">Reference proteome</keyword>
<evidence type="ECO:0000313" key="2">
    <source>
        <dbReference type="EMBL" id="MDY0874250.1"/>
    </source>
</evidence>
<protein>
    <submittedName>
        <fullName evidence="2">Nicotinamide-nucleotide amidohydrolase family protein</fullName>
    </submittedName>
</protein>
<dbReference type="Gene3D" id="3.90.950.20">
    <property type="entry name" value="CinA-like"/>
    <property type="match status" value="1"/>
</dbReference>
<feature type="domain" description="CinA C-terminal" evidence="1">
    <location>
        <begin position="7"/>
        <end position="153"/>
    </location>
</feature>